<dbReference type="RefSeq" id="WP_390206421.1">
    <property type="nucleotide sequence ID" value="NZ_JBHTAX010000001.1"/>
</dbReference>
<dbReference type="AlphaFoldDB" id="A0ABD5YUU0"/>
<name>A0ABD5YUU0_9EURY</name>
<organism evidence="2 3">
    <name type="scientific">Halocatena marina</name>
    <dbReference type="NCBI Taxonomy" id="2934937"/>
    <lineage>
        <taxon>Archaea</taxon>
        <taxon>Methanobacteriati</taxon>
        <taxon>Methanobacteriota</taxon>
        <taxon>Stenosarchaea group</taxon>
        <taxon>Halobacteria</taxon>
        <taxon>Halobacteriales</taxon>
        <taxon>Natronomonadaceae</taxon>
        <taxon>Halocatena</taxon>
    </lineage>
</organism>
<keyword evidence="3" id="KW-1185">Reference proteome</keyword>
<gene>
    <name evidence="1" type="ORF">ACFQL7_20325</name>
    <name evidence="2" type="ORF">ACFQL7_20665</name>
</gene>
<comment type="caution">
    <text evidence="2">The sequence shown here is derived from an EMBL/GenBank/DDBJ whole genome shotgun (WGS) entry which is preliminary data.</text>
</comment>
<sequence>MSTTVYKKEFVSFNEENTFEVEGKVIHVSDSSKGLTHGAEVLLELPENDDNDDPVIEPIGGEKSTIANIRRTQVGCVPAKSIIPETAAGNTLRRKTMSETLDDHMVTYRVGQQGAEDVILGLLVAQFLFHAEGDESGAERFEKHVERLNDQRTEQLDMK</sequence>
<dbReference type="EMBL" id="JBHTAX010000001">
    <property type="protein sequence ID" value="MFC7191901.1"/>
    <property type="molecule type" value="Genomic_DNA"/>
</dbReference>
<evidence type="ECO:0000313" key="2">
    <source>
        <dbReference type="EMBL" id="MFC7191966.1"/>
    </source>
</evidence>
<proteinExistence type="predicted"/>
<accession>A0ABD5YUU0</accession>
<protein>
    <submittedName>
        <fullName evidence="2">Uncharacterized protein</fullName>
    </submittedName>
</protein>
<reference evidence="2" key="3">
    <citation type="submission" date="2024-09" db="EMBL/GenBank/DDBJ databases">
        <authorList>
            <person name="Sun Q."/>
        </authorList>
    </citation>
    <scope>NUCLEOTIDE SEQUENCE</scope>
    <source>
        <strain evidence="2">NBRC 107106</strain>
    </source>
</reference>
<evidence type="ECO:0000313" key="3">
    <source>
        <dbReference type="Proteomes" id="UP001596417"/>
    </source>
</evidence>
<dbReference type="EMBL" id="JBHTAX010000002">
    <property type="protein sequence ID" value="MFC7191966.1"/>
    <property type="molecule type" value="Genomic_DNA"/>
</dbReference>
<dbReference type="Proteomes" id="UP001596417">
    <property type="component" value="Unassembled WGS sequence"/>
</dbReference>
<evidence type="ECO:0000313" key="1">
    <source>
        <dbReference type="EMBL" id="MFC7191901.1"/>
    </source>
</evidence>
<reference evidence="2" key="1">
    <citation type="journal article" date="2014" name="Int. J. Syst. Evol. Microbiol.">
        <title>Complete genome sequence of Corynebacterium casei LMG S-19264T (=DSM 44701T), isolated from a smear-ripened cheese.</title>
        <authorList>
            <consortium name="US DOE Joint Genome Institute (JGI-PGF)"/>
            <person name="Walter F."/>
            <person name="Albersmeier A."/>
            <person name="Kalinowski J."/>
            <person name="Ruckert C."/>
        </authorList>
    </citation>
    <scope>NUCLEOTIDE SEQUENCE [LARGE SCALE GENOMIC DNA]</scope>
    <source>
        <strain evidence="2">NBRC 107106</strain>
    </source>
</reference>
<reference evidence="3" key="2">
    <citation type="journal article" date="2019" name="Int. J. Syst. Evol. Microbiol.">
        <title>The Global Catalogue of Microorganisms (GCM) 10K type strain sequencing project: providing services to taxonomists for standard genome sequencing and annotation.</title>
        <authorList>
            <consortium name="The Broad Institute Genomics Platform"/>
            <consortium name="The Broad Institute Genome Sequencing Center for Infectious Disease"/>
            <person name="Wu L."/>
            <person name="Ma J."/>
        </authorList>
    </citation>
    <scope>NUCLEOTIDE SEQUENCE [LARGE SCALE GENOMIC DNA]</scope>
    <source>
        <strain evidence="3">RDMS1</strain>
    </source>
</reference>